<accession>A0A7L4DG42</accession>
<protein>
    <submittedName>
        <fullName evidence="2">ENR1 protein</fullName>
    </submittedName>
</protein>
<keyword evidence="3" id="KW-1185">Reference proteome</keyword>
<keyword evidence="1" id="KW-1133">Transmembrane helix</keyword>
<proteinExistence type="predicted"/>
<feature type="transmembrane region" description="Helical" evidence="1">
    <location>
        <begin position="242"/>
        <end position="264"/>
    </location>
</feature>
<dbReference type="SUPFAM" id="SSF58069">
    <property type="entry name" value="Virus ectodomain"/>
    <property type="match status" value="1"/>
</dbReference>
<dbReference type="PANTHER" id="PTHR10424">
    <property type="entry name" value="VIRAL ENVELOPE PROTEIN"/>
    <property type="match status" value="1"/>
</dbReference>
<organism evidence="2 3">
    <name type="scientific">Eurystomus gularis</name>
    <dbReference type="NCBI Taxonomy" id="325343"/>
    <lineage>
        <taxon>Eukaryota</taxon>
        <taxon>Metazoa</taxon>
        <taxon>Chordata</taxon>
        <taxon>Craniata</taxon>
        <taxon>Vertebrata</taxon>
        <taxon>Euteleostomi</taxon>
        <taxon>Archelosauria</taxon>
        <taxon>Archosauria</taxon>
        <taxon>Dinosauria</taxon>
        <taxon>Saurischia</taxon>
        <taxon>Theropoda</taxon>
        <taxon>Coelurosauria</taxon>
        <taxon>Aves</taxon>
        <taxon>Neognathae</taxon>
        <taxon>Neoaves</taxon>
        <taxon>Telluraves</taxon>
        <taxon>Coraciimorphae</taxon>
        <taxon>Coraciiformes</taxon>
        <taxon>Coraciidae</taxon>
        <taxon>Eurystomus</taxon>
    </lineage>
</organism>
<dbReference type="PANTHER" id="PTHR10424:SF68">
    <property type="entry name" value="ENDOGENOUS RETROVIRUS GROUP 3 MEMBER 1 ENV POLYPROTEIN"/>
    <property type="match status" value="1"/>
</dbReference>
<dbReference type="Pfam" id="PF00429">
    <property type="entry name" value="TLV_coat"/>
    <property type="match status" value="1"/>
</dbReference>
<evidence type="ECO:0000313" key="2">
    <source>
        <dbReference type="EMBL" id="NXW61450.1"/>
    </source>
</evidence>
<dbReference type="EMBL" id="VZZY01015926">
    <property type="protein sequence ID" value="NXW61450.1"/>
    <property type="molecule type" value="Genomic_DNA"/>
</dbReference>
<feature type="non-terminal residue" evidence="2">
    <location>
        <position position="1"/>
    </location>
</feature>
<feature type="non-terminal residue" evidence="2">
    <location>
        <position position="279"/>
    </location>
</feature>
<name>A0A7L4DG42_9AVES</name>
<reference evidence="2 3" key="1">
    <citation type="submission" date="2019-09" db="EMBL/GenBank/DDBJ databases">
        <title>Bird 10,000 Genomes (B10K) Project - Family phase.</title>
        <authorList>
            <person name="Zhang G."/>
        </authorList>
    </citation>
    <scope>NUCLEOTIDE SEQUENCE [LARGE SCALE GENOMIC DNA]</scope>
    <source>
        <strain evidence="2">B10K-DU-002-51</strain>
        <tissue evidence="2">Muscle</tissue>
    </source>
</reference>
<sequence>PLGVGNTTYFQLPWTSTGLFENGTWALKGHYWICGHHAYKQLPKNWTGVCYVGLIRPLFYLLPEDEGDGLGVKVYDDLSRNKRSIDTTLTSGSTQTWGKDEWTPQRIIQHYGPATWNPSEWVSGAQEPVYNLNHMIRLQAILEIISNERVRAHGLLADQDTQMQTVMFQHRMVLDYLLAEEGDVCGKLNDSNCCLKVDDSGKIVKQITAGIQNVARVPAQTWKGRNIDLFSWLPGSPWVKRVLFYLLCGFAMLVVLPCIIPCFIQLIQRLVSNMQFVTT</sequence>
<keyword evidence="1" id="KW-0812">Transmembrane</keyword>
<dbReference type="Gene3D" id="1.10.287.210">
    <property type="match status" value="1"/>
</dbReference>
<evidence type="ECO:0000256" key="1">
    <source>
        <dbReference type="SAM" id="Phobius"/>
    </source>
</evidence>
<evidence type="ECO:0000313" key="3">
    <source>
        <dbReference type="Proteomes" id="UP000541249"/>
    </source>
</evidence>
<gene>
    <name evidence="2" type="primary">Erv31_6</name>
    <name evidence="2" type="ORF">EURGUL_R15510</name>
</gene>
<dbReference type="OrthoDB" id="9950230at2759"/>
<keyword evidence="1" id="KW-0472">Membrane</keyword>
<dbReference type="InterPro" id="IPR018154">
    <property type="entry name" value="TLV/ENV_coat_polyprotein"/>
</dbReference>
<dbReference type="Proteomes" id="UP000541249">
    <property type="component" value="Unassembled WGS sequence"/>
</dbReference>
<comment type="caution">
    <text evidence="2">The sequence shown here is derived from an EMBL/GenBank/DDBJ whole genome shotgun (WGS) entry which is preliminary data.</text>
</comment>
<dbReference type="AlphaFoldDB" id="A0A7L4DG42"/>